<accession>A0A9P6VY18</accession>
<comment type="caution">
    <text evidence="2">The sequence shown here is derived from an EMBL/GenBank/DDBJ whole genome shotgun (WGS) entry which is preliminary data.</text>
</comment>
<sequence length="911" mass="100727">MQDDDRTVPTLETIPAELKLVIADYFDPDVPLDLRWSQVAQYESQSRRAAVRSLSLVSRNWAVALEDLRWQTLHLRATDTKHLLHLARDYMPRCGSKVKTLVLTWWTDADLEKLPLESNASNFRQALEAAESFTGLKSSWAPTLPEICALQDALIATILQACSNLVDLTVLQHMNTVHNFVTPQSDEVGYYSWMTQRVLQHIGGMITAAGLSLRGANDEFYLAVISSLELMLNIKHLSLRVVDESFDDEMRDLVSGISKLQQLVSLELDTASITAWLELQIYPPKNMTQFILSGVQHLQLMQLADFLTATPIVSLSLRNFSVAHFQLPFRRPDNLRIENLSISGCTAPSLLDLFDSAPLKSVEFCADHRGRSDRNSPKRLRAFIRKHRDTLLSVKVHQGALDPSADVSGINHSLEREGISVRLGAHPCRRAIKGPLDDRLVRNRLEVDGPTGPWHGTDAEDRSPDEYRLVGGLGGLRRDGAVDCANWKGVSASACYQARQTDRPLRKRGCHTLVGAELTASSVYARTARARKDGGLGLVSAASENWRERLDLAATCMAESGWRKLGDGAQASQYPARLRTAGSEGERDQSANRSGVDESKLGAPLAAQTALFVLPLSLLGSTSTSSHQRRPVSRAMSSQAQEKKCCVWFAHKPICGLLKADFQVLPDFTPAETRILQLPAFLQTLPQCRVPGRLTTIGQAFTALERELDLETGSIMRNMPPMQEWIKSLKPAILRNVLRLHINSALCDFVHSPDGIAHDPLEVPAHSFALQCRLWLILTHGTFPRLKLAEFMQGATVWAGLLRILAGRVTPAAVDSSFVTPEFVRSTLERLLQTIQADLHLGTDVNCRGLIPLVTQPLSSVPAMSRFGVQVLNFLAGDPAGNMISIVDDVSNANLVAQAMQDGYFLFPTRR</sequence>
<evidence type="ECO:0000256" key="1">
    <source>
        <dbReference type="SAM" id="MobiDB-lite"/>
    </source>
</evidence>
<dbReference type="EMBL" id="PUHQ01000069">
    <property type="protein sequence ID" value="KAG0658234.1"/>
    <property type="molecule type" value="Genomic_DNA"/>
</dbReference>
<evidence type="ECO:0000313" key="2">
    <source>
        <dbReference type="EMBL" id="KAG0658234.1"/>
    </source>
</evidence>
<dbReference type="OrthoDB" id="10479777at2759"/>
<proteinExistence type="predicted"/>
<name>A0A9P6VY18_RHOMI</name>
<protein>
    <submittedName>
        <fullName evidence="2">Uncharacterized protein</fullName>
    </submittedName>
</protein>
<dbReference type="Proteomes" id="UP000777482">
    <property type="component" value="Unassembled WGS sequence"/>
</dbReference>
<dbReference type="SUPFAM" id="SSF52047">
    <property type="entry name" value="RNI-like"/>
    <property type="match status" value="1"/>
</dbReference>
<keyword evidence="3" id="KW-1185">Reference proteome</keyword>
<dbReference type="AlphaFoldDB" id="A0A9P6VY18"/>
<organism evidence="2 3">
    <name type="scientific">Rhodotorula mucilaginosa</name>
    <name type="common">Yeast</name>
    <name type="synonym">Rhodotorula rubra</name>
    <dbReference type="NCBI Taxonomy" id="5537"/>
    <lineage>
        <taxon>Eukaryota</taxon>
        <taxon>Fungi</taxon>
        <taxon>Dikarya</taxon>
        <taxon>Basidiomycota</taxon>
        <taxon>Pucciniomycotina</taxon>
        <taxon>Microbotryomycetes</taxon>
        <taxon>Sporidiobolales</taxon>
        <taxon>Sporidiobolaceae</taxon>
        <taxon>Rhodotorula</taxon>
    </lineage>
</organism>
<gene>
    <name evidence="2" type="ORF">C6P46_005893</name>
</gene>
<reference evidence="2 3" key="1">
    <citation type="submission" date="2020-11" db="EMBL/GenBank/DDBJ databases">
        <title>Kefir isolates.</title>
        <authorList>
            <person name="Marcisauskas S."/>
            <person name="Kim Y."/>
            <person name="Blasche S."/>
        </authorList>
    </citation>
    <scope>NUCLEOTIDE SEQUENCE [LARGE SCALE GENOMIC DNA]</scope>
    <source>
        <strain evidence="2 3">KR</strain>
    </source>
</reference>
<feature type="region of interest" description="Disordered" evidence="1">
    <location>
        <begin position="573"/>
        <end position="599"/>
    </location>
</feature>
<feature type="compositionally biased region" description="Basic and acidic residues" evidence="1">
    <location>
        <begin position="584"/>
        <end position="599"/>
    </location>
</feature>
<evidence type="ECO:0000313" key="3">
    <source>
        <dbReference type="Proteomes" id="UP000777482"/>
    </source>
</evidence>